<dbReference type="RefSeq" id="WP_183863580.1">
    <property type="nucleotide sequence ID" value="NZ_JACHFH010000072.1"/>
</dbReference>
<dbReference type="PANTHER" id="PTHR35004:SF6">
    <property type="entry name" value="TRANSPOSASE"/>
    <property type="match status" value="1"/>
</dbReference>
<dbReference type="PROSITE" id="PS50994">
    <property type="entry name" value="INTEGRASE"/>
    <property type="match status" value="1"/>
</dbReference>
<dbReference type="InterPro" id="IPR001584">
    <property type="entry name" value="Integrase_cat-core"/>
</dbReference>
<dbReference type="Pfam" id="PF00665">
    <property type="entry name" value="rve"/>
    <property type="match status" value="1"/>
</dbReference>
<name>A0A840UU30_9FIRM</name>
<dbReference type="GO" id="GO:0003676">
    <property type="term" value="F:nucleic acid binding"/>
    <property type="evidence" value="ECO:0007669"/>
    <property type="project" value="InterPro"/>
</dbReference>
<dbReference type="GO" id="GO:0015074">
    <property type="term" value="P:DNA integration"/>
    <property type="evidence" value="ECO:0007669"/>
    <property type="project" value="InterPro"/>
</dbReference>
<dbReference type="Pfam" id="PF09299">
    <property type="entry name" value="Mu-transpos_C"/>
    <property type="match status" value="1"/>
</dbReference>
<dbReference type="InterPro" id="IPR009057">
    <property type="entry name" value="Homeodomain-like_sf"/>
</dbReference>
<gene>
    <name evidence="2" type="ORF">HNR32_002795</name>
</gene>
<accession>A0A840UU30</accession>
<sequence>MEKSMEDVAAARFEIISPLLDASLDPVLRIEKQKEVSWHCGKSYRTIGRWLKSYAANGFAGLKPSKTCPKTVSALPENYAEILEAAITLRRECPSRSVRDIIQILELEGLAAKGILSRSTLQRHLQKEGFGLRQIRLYAKHDAASRRFAKSHRCMLYQGDIKYGPYLPIGKDGQKKQTYLAAWIDDATRFVVGASFYTNQKVDIIEDTLREAILTYGKPEAIYVDNGKQYRSNWLQTACAKLGIKLLHAKPYHPEGKGKIEAFNRRLDSFLAEIALQKPGSLEELNHYLAVWLKEKYHKDPHAGLSGISPETAYLTDKRPLCFPDIAACQEAFLHTETREVDKAGCISFDGQKYEVGLKLVGRKVDVCYDATWKDEVEIHHKDFPVFKAKRLRIGENCGQTQLFPEATQPIEAKHSRLLTGLDRQSGKAHKPATVATSFRNMAKELNAHV</sequence>
<proteinExistence type="predicted"/>
<dbReference type="SUPFAM" id="SSF53098">
    <property type="entry name" value="Ribonuclease H-like"/>
    <property type="match status" value="1"/>
</dbReference>
<evidence type="ECO:0000313" key="3">
    <source>
        <dbReference type="Proteomes" id="UP000559117"/>
    </source>
</evidence>
<evidence type="ECO:0000259" key="1">
    <source>
        <dbReference type="PROSITE" id="PS50994"/>
    </source>
</evidence>
<keyword evidence="3" id="KW-1185">Reference proteome</keyword>
<comment type="caution">
    <text evidence="2">The sequence shown here is derived from an EMBL/GenBank/DDBJ whole genome shotgun (WGS) entry which is preliminary data.</text>
</comment>
<dbReference type="PANTHER" id="PTHR35004">
    <property type="entry name" value="TRANSPOSASE RV3428C-RELATED"/>
    <property type="match status" value="1"/>
</dbReference>
<reference evidence="2 3" key="1">
    <citation type="submission" date="2020-08" db="EMBL/GenBank/DDBJ databases">
        <title>Genomic Encyclopedia of Type Strains, Phase IV (KMG-IV): sequencing the most valuable type-strain genomes for metagenomic binning, comparative biology and taxonomic classification.</title>
        <authorList>
            <person name="Goeker M."/>
        </authorList>
    </citation>
    <scope>NUCLEOTIDE SEQUENCE [LARGE SCALE GENOMIC DNA]</scope>
    <source>
        <strain evidence="2 3">DSM 24661</strain>
    </source>
</reference>
<dbReference type="Proteomes" id="UP000559117">
    <property type="component" value="Unassembled WGS sequence"/>
</dbReference>
<feature type="domain" description="Integrase catalytic" evidence="1">
    <location>
        <begin position="148"/>
        <end position="318"/>
    </location>
</feature>
<dbReference type="InterPro" id="IPR036397">
    <property type="entry name" value="RNaseH_sf"/>
</dbReference>
<evidence type="ECO:0000313" key="2">
    <source>
        <dbReference type="EMBL" id="MBB5337632.1"/>
    </source>
</evidence>
<dbReference type="AlphaFoldDB" id="A0A840UU30"/>
<dbReference type="InterPro" id="IPR012337">
    <property type="entry name" value="RNaseH-like_sf"/>
</dbReference>
<dbReference type="SUPFAM" id="SSF46689">
    <property type="entry name" value="Homeodomain-like"/>
    <property type="match status" value="1"/>
</dbReference>
<protein>
    <submittedName>
        <fullName evidence="2">Transposase InsO family protein</fullName>
    </submittedName>
</protein>
<dbReference type="Gene3D" id="3.30.420.10">
    <property type="entry name" value="Ribonuclease H-like superfamily/Ribonuclease H"/>
    <property type="match status" value="1"/>
</dbReference>
<dbReference type="InterPro" id="IPR015378">
    <property type="entry name" value="Transposase-like_Mu_C"/>
</dbReference>
<organism evidence="2 3">
    <name type="scientific">Pectinatus brassicae</name>
    <dbReference type="NCBI Taxonomy" id="862415"/>
    <lineage>
        <taxon>Bacteria</taxon>
        <taxon>Bacillati</taxon>
        <taxon>Bacillota</taxon>
        <taxon>Negativicutes</taxon>
        <taxon>Selenomonadales</taxon>
        <taxon>Selenomonadaceae</taxon>
        <taxon>Pectinatus</taxon>
    </lineage>
</organism>
<dbReference type="EMBL" id="JACHFH010000072">
    <property type="protein sequence ID" value="MBB5337632.1"/>
    <property type="molecule type" value="Genomic_DNA"/>
</dbReference>